<evidence type="ECO:0000256" key="2">
    <source>
        <dbReference type="ARBA" id="ARBA00006654"/>
    </source>
</evidence>
<dbReference type="InterPro" id="IPR006179">
    <property type="entry name" value="5_nucleotidase/apyrase"/>
</dbReference>
<dbReference type="Pfam" id="PF02872">
    <property type="entry name" value="5_nucleotid_C"/>
    <property type="match status" value="1"/>
</dbReference>
<comment type="similarity">
    <text evidence="2 8">Belongs to the 5'-nucleotidase family.</text>
</comment>
<gene>
    <name evidence="11" type="ORF">BSL78_25594</name>
</gene>
<comment type="caution">
    <text evidence="11">The sequence shown here is derived from an EMBL/GenBank/DDBJ whole genome shotgun (WGS) entry which is preliminary data.</text>
</comment>
<dbReference type="EC" id="3.1.3.5" evidence="3"/>
<accession>A0A2G8JP94</accession>
<evidence type="ECO:0000256" key="8">
    <source>
        <dbReference type="RuleBase" id="RU362119"/>
    </source>
</evidence>
<dbReference type="PRINTS" id="PR01607">
    <property type="entry name" value="APYRASEFAMLY"/>
</dbReference>
<dbReference type="EMBL" id="MRZV01001480">
    <property type="protein sequence ID" value="PIK37567.1"/>
    <property type="molecule type" value="Genomic_DNA"/>
</dbReference>
<dbReference type="GO" id="GO:0005886">
    <property type="term" value="C:plasma membrane"/>
    <property type="evidence" value="ECO:0007669"/>
    <property type="project" value="TreeGrafter"/>
</dbReference>
<dbReference type="SUPFAM" id="SSF56300">
    <property type="entry name" value="Metallo-dependent phosphatases"/>
    <property type="match status" value="1"/>
</dbReference>
<dbReference type="Pfam" id="PF00149">
    <property type="entry name" value="Metallophos"/>
    <property type="match status" value="1"/>
</dbReference>
<dbReference type="SUPFAM" id="SSF55816">
    <property type="entry name" value="5'-nucleotidase (syn. UDP-sugar hydrolase), C-terminal domain"/>
    <property type="match status" value="1"/>
</dbReference>
<keyword evidence="5" id="KW-0732">Signal</keyword>
<keyword evidence="12" id="KW-1185">Reference proteome</keyword>
<dbReference type="OrthoDB" id="7722975at2759"/>
<reference evidence="11 12" key="1">
    <citation type="journal article" date="2017" name="PLoS Biol.">
        <title>The sea cucumber genome provides insights into morphological evolution and visceral regeneration.</title>
        <authorList>
            <person name="Zhang X."/>
            <person name="Sun L."/>
            <person name="Yuan J."/>
            <person name="Sun Y."/>
            <person name="Gao Y."/>
            <person name="Zhang L."/>
            <person name="Li S."/>
            <person name="Dai H."/>
            <person name="Hamel J.F."/>
            <person name="Liu C."/>
            <person name="Yu Y."/>
            <person name="Liu S."/>
            <person name="Lin W."/>
            <person name="Guo K."/>
            <person name="Jin S."/>
            <person name="Xu P."/>
            <person name="Storey K.B."/>
            <person name="Huan P."/>
            <person name="Zhang T."/>
            <person name="Zhou Y."/>
            <person name="Zhang J."/>
            <person name="Lin C."/>
            <person name="Li X."/>
            <person name="Xing L."/>
            <person name="Huo D."/>
            <person name="Sun M."/>
            <person name="Wang L."/>
            <person name="Mercier A."/>
            <person name="Li F."/>
            <person name="Yang H."/>
            <person name="Xiang J."/>
        </authorList>
    </citation>
    <scope>NUCLEOTIDE SEQUENCE [LARGE SCALE GENOMIC DNA]</scope>
    <source>
        <strain evidence="11">Shaxun</strain>
        <tissue evidence="11">Muscle</tissue>
    </source>
</reference>
<comment type="catalytic activity">
    <reaction evidence="1">
        <text>a ribonucleoside 5'-phosphate + H2O = a ribonucleoside + phosphate</text>
        <dbReference type="Rhea" id="RHEA:12484"/>
        <dbReference type="ChEBI" id="CHEBI:15377"/>
        <dbReference type="ChEBI" id="CHEBI:18254"/>
        <dbReference type="ChEBI" id="CHEBI:43474"/>
        <dbReference type="ChEBI" id="CHEBI:58043"/>
        <dbReference type="EC" id="3.1.3.5"/>
    </reaction>
</comment>
<evidence type="ECO:0000256" key="6">
    <source>
        <dbReference type="ARBA" id="ARBA00022741"/>
    </source>
</evidence>
<evidence type="ECO:0000256" key="1">
    <source>
        <dbReference type="ARBA" id="ARBA00000815"/>
    </source>
</evidence>
<organism evidence="11 12">
    <name type="scientific">Stichopus japonicus</name>
    <name type="common">Sea cucumber</name>
    <dbReference type="NCBI Taxonomy" id="307972"/>
    <lineage>
        <taxon>Eukaryota</taxon>
        <taxon>Metazoa</taxon>
        <taxon>Echinodermata</taxon>
        <taxon>Eleutherozoa</taxon>
        <taxon>Echinozoa</taxon>
        <taxon>Holothuroidea</taxon>
        <taxon>Aspidochirotacea</taxon>
        <taxon>Aspidochirotida</taxon>
        <taxon>Stichopodidae</taxon>
        <taxon>Apostichopus</taxon>
    </lineage>
</organism>
<dbReference type="STRING" id="307972.A0A2G8JP94"/>
<dbReference type="PROSITE" id="PS00786">
    <property type="entry name" value="5_NUCLEOTIDASE_2"/>
    <property type="match status" value="1"/>
</dbReference>
<dbReference type="FunFam" id="3.60.21.10:FF:000020">
    <property type="entry name" value="NT5E isoform 4"/>
    <property type="match status" value="1"/>
</dbReference>
<dbReference type="GO" id="GO:0046872">
    <property type="term" value="F:metal ion binding"/>
    <property type="evidence" value="ECO:0007669"/>
    <property type="project" value="UniProtKB-KW"/>
</dbReference>
<proteinExistence type="inferred from homology"/>
<feature type="domain" description="5'-Nucleotidase C-terminal" evidence="10">
    <location>
        <begin position="317"/>
        <end position="489"/>
    </location>
</feature>
<sequence>MAFELTLLHTNDVHARYEQFNEYGTNCSPDEAARRGTCFGGVARRATMLKKIKSEHNNVIFLDGGDQFQGTLWFYYHQGLAAAYYMQLLGYDAMAIGNHEFDLEVSGLIPFLDNVTFPVLSSNIDTTYEPSITGKFEKSTIITVDGERIGVVGYTWHGTPSVSKTGNLRFTDEVQAVQKEVDKLVAEGVKIIIAVGHAGIRIDKKIAREVRNLDVVVGATRTVPYTGDPPSTEVPYDVYPIVVNPSHNSQDICLVVQDYTYGKYLGMLKITFDDDGKVKSWTGNPILLDDSIEQDPDILQKVEKWARPVTETFAISIGKTYVTLDGERSSCRSRECNLGNLITDAMLSEQITYLGNRGWTDVSIAMMNSGGIRSSIGHGEVTVGNVNTVLPFGNTNNVVEIKGKYILEALEHSVRDYDTVTLPGSFFQVSGMRITYNLDRKPGHRVISIEVVCTACSIPVYEPLNPEKIYFVVMQSFLSDGGDGYTMISDNILSLTSGNLDSTALANYIQDHDPVHPYVEGRLIFVHDVTEYDTIDDNVTCSSV</sequence>
<dbReference type="GO" id="GO:0006196">
    <property type="term" value="P:AMP catabolic process"/>
    <property type="evidence" value="ECO:0007669"/>
    <property type="project" value="TreeGrafter"/>
</dbReference>
<dbReference type="InterPro" id="IPR006146">
    <property type="entry name" value="5'-Nucleotdase_CS"/>
</dbReference>
<dbReference type="Gene3D" id="3.90.780.10">
    <property type="entry name" value="5'-Nucleotidase, C-terminal domain"/>
    <property type="match status" value="1"/>
</dbReference>
<keyword evidence="6 8" id="KW-0547">Nucleotide-binding</keyword>
<dbReference type="Proteomes" id="UP000230750">
    <property type="component" value="Unassembled WGS sequence"/>
</dbReference>
<feature type="domain" description="Calcineurin-like phosphoesterase" evidence="9">
    <location>
        <begin position="6"/>
        <end position="217"/>
    </location>
</feature>
<evidence type="ECO:0000256" key="7">
    <source>
        <dbReference type="ARBA" id="ARBA00022801"/>
    </source>
</evidence>
<dbReference type="AlphaFoldDB" id="A0A2G8JP94"/>
<dbReference type="CDD" id="cd07409">
    <property type="entry name" value="MPP_CD73_N"/>
    <property type="match status" value="1"/>
</dbReference>
<dbReference type="InterPro" id="IPR008334">
    <property type="entry name" value="5'-Nucleotdase_C"/>
</dbReference>
<dbReference type="PANTHER" id="PTHR11575">
    <property type="entry name" value="5'-NUCLEOTIDASE-RELATED"/>
    <property type="match status" value="1"/>
</dbReference>
<keyword evidence="7 8" id="KW-0378">Hydrolase</keyword>
<dbReference type="InterPro" id="IPR004843">
    <property type="entry name" value="Calcineurin-like_PHP"/>
</dbReference>
<dbReference type="FunFam" id="3.90.780.10:FF:000001">
    <property type="entry name" value="NT5E isoform 3"/>
    <property type="match status" value="1"/>
</dbReference>
<evidence type="ECO:0000259" key="10">
    <source>
        <dbReference type="Pfam" id="PF02872"/>
    </source>
</evidence>
<protein>
    <recommendedName>
        <fullName evidence="3">5'-nucleotidase</fullName>
        <ecNumber evidence="3">3.1.3.5</ecNumber>
    </recommendedName>
</protein>
<evidence type="ECO:0000256" key="3">
    <source>
        <dbReference type="ARBA" id="ARBA00012643"/>
    </source>
</evidence>
<dbReference type="InterPro" id="IPR029052">
    <property type="entry name" value="Metallo-depent_PP-like"/>
</dbReference>
<dbReference type="Gene3D" id="3.60.21.10">
    <property type="match status" value="1"/>
</dbReference>
<dbReference type="PANTHER" id="PTHR11575:SF24">
    <property type="entry name" value="5'-NUCLEOTIDASE"/>
    <property type="match status" value="1"/>
</dbReference>
<dbReference type="GO" id="GO:0008253">
    <property type="term" value="F:5'-nucleotidase activity"/>
    <property type="evidence" value="ECO:0007669"/>
    <property type="project" value="UniProtKB-EC"/>
</dbReference>
<dbReference type="InterPro" id="IPR036907">
    <property type="entry name" value="5'-Nucleotdase_C_sf"/>
</dbReference>
<keyword evidence="4" id="KW-0479">Metal-binding</keyword>
<evidence type="ECO:0000256" key="5">
    <source>
        <dbReference type="ARBA" id="ARBA00022729"/>
    </source>
</evidence>
<dbReference type="GO" id="GO:0000166">
    <property type="term" value="F:nucleotide binding"/>
    <property type="evidence" value="ECO:0007669"/>
    <property type="project" value="UniProtKB-KW"/>
</dbReference>
<name>A0A2G8JP94_STIJA</name>
<evidence type="ECO:0000313" key="12">
    <source>
        <dbReference type="Proteomes" id="UP000230750"/>
    </source>
</evidence>
<evidence type="ECO:0000256" key="4">
    <source>
        <dbReference type="ARBA" id="ARBA00022723"/>
    </source>
</evidence>
<evidence type="ECO:0000313" key="11">
    <source>
        <dbReference type="EMBL" id="PIK37567.1"/>
    </source>
</evidence>
<evidence type="ECO:0000259" key="9">
    <source>
        <dbReference type="Pfam" id="PF00149"/>
    </source>
</evidence>